<dbReference type="PANTHER" id="PTHR24422">
    <property type="entry name" value="CHEMOTAXIS PROTEIN METHYLTRANSFERASE"/>
    <property type="match status" value="1"/>
</dbReference>
<dbReference type="PRINTS" id="PR00260">
    <property type="entry name" value="CHEMTRNSDUCR"/>
</dbReference>
<feature type="domain" description="PAS" evidence="3">
    <location>
        <begin position="6"/>
        <end position="53"/>
    </location>
</feature>
<reference evidence="5 6" key="1">
    <citation type="submission" date="2023-01" db="EMBL/GenBank/DDBJ databases">
        <title>Novel species of the genus Asticcacaulis isolated from rivers.</title>
        <authorList>
            <person name="Lu H."/>
        </authorList>
    </citation>
    <scope>NUCLEOTIDE SEQUENCE [LARGE SCALE GENOMIC DNA]</scope>
    <source>
        <strain evidence="5 6">LKC15W</strain>
    </source>
</reference>
<evidence type="ECO:0000259" key="2">
    <source>
        <dbReference type="PROSITE" id="PS50111"/>
    </source>
</evidence>
<name>A0ABT5HK76_9CAUL</name>
<dbReference type="InterPro" id="IPR050903">
    <property type="entry name" value="Bact_Chemotaxis_MeTrfase"/>
</dbReference>
<dbReference type="Proteomes" id="UP001218579">
    <property type="component" value="Unassembled WGS sequence"/>
</dbReference>
<evidence type="ECO:0000256" key="1">
    <source>
        <dbReference type="PROSITE-ProRule" id="PRU00284"/>
    </source>
</evidence>
<dbReference type="NCBIfam" id="TIGR00229">
    <property type="entry name" value="sensory_box"/>
    <property type="match status" value="2"/>
</dbReference>
<dbReference type="Gene3D" id="1.10.287.950">
    <property type="entry name" value="Methyl-accepting chemotaxis protein"/>
    <property type="match status" value="1"/>
</dbReference>
<keyword evidence="1" id="KW-0807">Transducer</keyword>
<dbReference type="PANTHER" id="PTHR24422:SF10">
    <property type="entry name" value="CHEMOTAXIS PROTEIN METHYLTRANSFERASE 2"/>
    <property type="match status" value="1"/>
</dbReference>
<evidence type="ECO:0000259" key="3">
    <source>
        <dbReference type="PROSITE" id="PS50112"/>
    </source>
</evidence>
<accession>A0ABT5HK76</accession>
<dbReference type="InterPro" id="IPR004090">
    <property type="entry name" value="Chemotax_Me-accpt_rcpt"/>
</dbReference>
<evidence type="ECO:0000313" key="6">
    <source>
        <dbReference type="Proteomes" id="UP001218579"/>
    </source>
</evidence>
<dbReference type="InterPro" id="IPR000700">
    <property type="entry name" value="PAS-assoc_C"/>
</dbReference>
<dbReference type="PROSITE" id="PS50112">
    <property type="entry name" value="PAS"/>
    <property type="match status" value="1"/>
</dbReference>
<gene>
    <name evidence="5" type="ORF">PQU98_10395</name>
</gene>
<feature type="domain" description="Methyl-accepting transducer" evidence="2">
    <location>
        <begin position="257"/>
        <end position="493"/>
    </location>
</feature>
<keyword evidence="6" id="KW-1185">Reference proteome</keyword>
<dbReference type="EMBL" id="JAQQKV010000002">
    <property type="protein sequence ID" value="MDC7676541.1"/>
    <property type="molecule type" value="Genomic_DNA"/>
</dbReference>
<dbReference type="InterPro" id="IPR035965">
    <property type="entry name" value="PAS-like_dom_sf"/>
</dbReference>
<dbReference type="SMART" id="SM00086">
    <property type="entry name" value="PAC"/>
    <property type="match status" value="2"/>
</dbReference>
<dbReference type="CDD" id="cd00130">
    <property type="entry name" value="PAS"/>
    <property type="match status" value="2"/>
</dbReference>
<dbReference type="PROSITE" id="PS50113">
    <property type="entry name" value="PAC"/>
    <property type="match status" value="1"/>
</dbReference>
<dbReference type="InterPro" id="IPR001610">
    <property type="entry name" value="PAC"/>
</dbReference>
<dbReference type="SUPFAM" id="SSF58104">
    <property type="entry name" value="Methyl-accepting chemotaxis protein (MCP) signaling domain"/>
    <property type="match status" value="1"/>
</dbReference>
<sequence>MFFAAQSADYRSIMDALSLSQAVIEFTPSGQVLTANANFCEVMGYGLHEIEGRHHSLFCMPDYADSADYKSFWQDLAQGHFKSDEFKRLGKGGRAVWIQATYNPIRDKSGRVTRVIKFATDITAIKSRNDDYQGKIKAIDRAQAVIEFTPTGDILTANENFLKAVGYDLNEIQGRHHRMFCDPAYAATEDYKSFWRDLAAGQFQAAEYKRLGKGGREVYIQASYNPIFDEAGAVVKVVKFATDRTAAVMRRLRNDALSRDINDDLGGVIGEITEAAGMASNVAGASSDTSGIINSVAAATEELSQSVRDISASMVVTRDNVEGIFKHAENASAFAKNLDASASAMTGIVTLIQDIAGQINLLALNATIESARAGEAGRGFAVVASEVKSLANQAARSTQTISEEITRMQTVTADVVNALGEISGAMTIVMESVTSVAGAIEQQNAATGEISGNMQSAVDAIHRIEDSLVRIDHSFRQVTLAAEQVKTNVEVLAA</sequence>
<dbReference type="Gene3D" id="3.30.450.20">
    <property type="entry name" value="PAS domain"/>
    <property type="match status" value="2"/>
</dbReference>
<dbReference type="InterPro" id="IPR013655">
    <property type="entry name" value="PAS_fold_3"/>
</dbReference>
<feature type="domain" description="PAC" evidence="4">
    <location>
        <begin position="82"/>
        <end position="134"/>
    </location>
</feature>
<dbReference type="InterPro" id="IPR000014">
    <property type="entry name" value="PAS"/>
</dbReference>
<comment type="caution">
    <text evidence="5">The sequence shown here is derived from an EMBL/GenBank/DDBJ whole genome shotgun (WGS) entry which is preliminary data.</text>
</comment>
<dbReference type="RefSeq" id="WP_272744874.1">
    <property type="nucleotide sequence ID" value="NZ_JAQQKV010000002.1"/>
</dbReference>
<organism evidence="5 6">
    <name type="scientific">Asticcacaulis machinosus</name>
    <dbReference type="NCBI Taxonomy" id="2984211"/>
    <lineage>
        <taxon>Bacteria</taxon>
        <taxon>Pseudomonadati</taxon>
        <taxon>Pseudomonadota</taxon>
        <taxon>Alphaproteobacteria</taxon>
        <taxon>Caulobacterales</taxon>
        <taxon>Caulobacteraceae</taxon>
        <taxon>Asticcacaulis</taxon>
    </lineage>
</organism>
<dbReference type="InterPro" id="IPR004089">
    <property type="entry name" value="MCPsignal_dom"/>
</dbReference>
<evidence type="ECO:0000259" key="4">
    <source>
        <dbReference type="PROSITE" id="PS50113"/>
    </source>
</evidence>
<dbReference type="Pfam" id="PF08447">
    <property type="entry name" value="PAS_3"/>
    <property type="match status" value="2"/>
</dbReference>
<dbReference type="SMART" id="SM00283">
    <property type="entry name" value="MA"/>
    <property type="match status" value="1"/>
</dbReference>
<evidence type="ECO:0000313" key="5">
    <source>
        <dbReference type="EMBL" id="MDC7676541.1"/>
    </source>
</evidence>
<dbReference type="Pfam" id="PF00015">
    <property type="entry name" value="MCPsignal"/>
    <property type="match status" value="1"/>
</dbReference>
<protein>
    <submittedName>
        <fullName evidence="5">PAS domain-containing methyl-accepting chemotaxis protein</fullName>
    </submittedName>
</protein>
<dbReference type="SUPFAM" id="SSF55785">
    <property type="entry name" value="PYP-like sensor domain (PAS domain)"/>
    <property type="match status" value="2"/>
</dbReference>
<proteinExistence type="predicted"/>
<dbReference type="PROSITE" id="PS50111">
    <property type="entry name" value="CHEMOTAXIS_TRANSDUC_2"/>
    <property type="match status" value="1"/>
</dbReference>
<dbReference type="SMART" id="SM00091">
    <property type="entry name" value="PAS"/>
    <property type="match status" value="2"/>
</dbReference>